<sequence>MYFSKVDDELNKLQNENKNTNNDTYNRQSQTSYDCKQMYPSNQQSYYNDSSYYLNYGEPPATNHCREGYLLQPTKSVILPVRTTSKTIETGEGFWIMDDKPMPVVKTPTHIAIHKSEEKKNQFSVVKELILFNSIGGVPTFEESIQIQILDGALNSKRTITLLHIRDSCSLSRALHTDFPVLGISWYLDTEDYHLNYFVFKFETNHAMASGGEEERKPFQRLNLVRSISVQSNDRIEKHLAQRSVNSRRTDPNSDDRPLGRSQETNHAMASGGEEERKPFQRLNLVRSISVQSNDRIEKHLAQRSVNSRRTDPNSDDRPLGRSQETNHAMASGGEEERKPFQRLNLVRSISVQSNDRIEKHLAQRSVNSPRTNPNSDDRPLGQSREGNSRSLLSPAVDNRGDRIMAASGHRNVHILPQRDEGNSRSLLSPAVDNRGDRIMAASGYRNVHILPQRDGTEEAVGLLEGQEILPNQSAIEAIFARFMSLYNRNNINTIRGPMKIKDIPVMRSNDGGKSVNTCTVDSLLMILMVAILVYPVLSISLIESQCQTHIEWVKNSWKWEWLEKEVAGELVGLHIRGIAERKGLLSTVQEKDLMYSHRGWKALEQHMQLKVHQDNLKLWKTNYSLSGCFGTKESNVPYGIHPMFKSLSVQQNDAKPVTPLNDRVINTEAMVLGFAADHSLPFSLVPKLIELSKTLAKDKNCRGHSTTQKYLLRLPSLVTNILAGDEEKEHYELQVRRYQSDDSILLLPDDCRIDHWWANEKHAKVYPLLVKMVQAILTCFHGPQVESSFSVMNDIIDGKSNRMNIETYICIQSVKYSQKSSGKSAIQYFTKDDFLHERVDHKLVQNMQSSSVY</sequence>
<gene>
    <name evidence="2" type="ORF">MCOR_38866</name>
</gene>
<feature type="region of interest" description="Disordered" evidence="1">
    <location>
        <begin position="296"/>
        <end position="398"/>
    </location>
</feature>
<dbReference type="OrthoDB" id="6131287at2759"/>
<protein>
    <recommendedName>
        <fullName evidence="4">HAT C-terminal dimerisation domain-containing protein</fullName>
    </recommendedName>
</protein>
<reference evidence="2 3" key="1">
    <citation type="submission" date="2020-06" db="EMBL/GenBank/DDBJ databases">
        <authorList>
            <person name="Li R."/>
            <person name="Bekaert M."/>
        </authorList>
    </citation>
    <scope>NUCLEOTIDE SEQUENCE [LARGE SCALE GENOMIC DNA]</scope>
    <source>
        <strain evidence="3">wild</strain>
    </source>
</reference>
<proteinExistence type="predicted"/>
<name>A0A6J8DBQ6_MYTCO</name>
<feature type="compositionally biased region" description="Basic and acidic residues" evidence="1">
    <location>
        <begin position="248"/>
        <end position="259"/>
    </location>
</feature>
<feature type="compositionally biased region" description="Basic and acidic residues" evidence="1">
    <location>
        <begin position="309"/>
        <end position="320"/>
    </location>
</feature>
<dbReference type="PANTHER" id="PTHR37162">
    <property type="entry name" value="HAT FAMILY DIMERISATION DOMAINCONTAINING PROTEIN-RELATED"/>
    <property type="match status" value="1"/>
</dbReference>
<keyword evidence="3" id="KW-1185">Reference proteome</keyword>
<dbReference type="PANTHER" id="PTHR37162:SF1">
    <property type="entry name" value="BED-TYPE DOMAIN-CONTAINING PROTEIN"/>
    <property type="match status" value="1"/>
</dbReference>
<evidence type="ECO:0000256" key="1">
    <source>
        <dbReference type="SAM" id="MobiDB-lite"/>
    </source>
</evidence>
<dbReference type="AlphaFoldDB" id="A0A6J8DBQ6"/>
<accession>A0A6J8DBQ6</accession>
<evidence type="ECO:0008006" key="4">
    <source>
        <dbReference type="Google" id="ProtNLM"/>
    </source>
</evidence>
<feature type="compositionally biased region" description="Polar residues" evidence="1">
    <location>
        <begin position="365"/>
        <end position="375"/>
    </location>
</feature>
<evidence type="ECO:0000313" key="3">
    <source>
        <dbReference type="Proteomes" id="UP000507470"/>
    </source>
</evidence>
<dbReference type="Proteomes" id="UP000507470">
    <property type="component" value="Unassembled WGS sequence"/>
</dbReference>
<dbReference type="EMBL" id="CACVKT020007083">
    <property type="protein sequence ID" value="CAC5405151.1"/>
    <property type="molecule type" value="Genomic_DNA"/>
</dbReference>
<evidence type="ECO:0000313" key="2">
    <source>
        <dbReference type="EMBL" id="CAC5405151.1"/>
    </source>
</evidence>
<organism evidence="2 3">
    <name type="scientific">Mytilus coruscus</name>
    <name type="common">Sea mussel</name>
    <dbReference type="NCBI Taxonomy" id="42192"/>
    <lineage>
        <taxon>Eukaryota</taxon>
        <taxon>Metazoa</taxon>
        <taxon>Spiralia</taxon>
        <taxon>Lophotrochozoa</taxon>
        <taxon>Mollusca</taxon>
        <taxon>Bivalvia</taxon>
        <taxon>Autobranchia</taxon>
        <taxon>Pteriomorphia</taxon>
        <taxon>Mytilida</taxon>
        <taxon>Mytiloidea</taxon>
        <taxon>Mytilidae</taxon>
        <taxon>Mytilinae</taxon>
        <taxon>Mytilus</taxon>
    </lineage>
</organism>
<feature type="region of interest" description="Disordered" evidence="1">
    <location>
        <begin position="235"/>
        <end position="281"/>
    </location>
</feature>